<gene>
    <name evidence="1" type="ORF">CPELLU_LOCUS19149</name>
</gene>
<feature type="non-terminal residue" evidence="1">
    <location>
        <position position="43"/>
    </location>
</feature>
<protein>
    <submittedName>
        <fullName evidence="1">14551_t:CDS:1</fullName>
    </submittedName>
</protein>
<keyword evidence="2" id="KW-1185">Reference proteome</keyword>
<sequence length="43" mass="4734">DEALNSKNNNKIEGCDKSVENNNNLLNNAILLDNLDEPMTMGT</sequence>
<evidence type="ECO:0000313" key="2">
    <source>
        <dbReference type="Proteomes" id="UP000789759"/>
    </source>
</evidence>
<reference evidence="1" key="1">
    <citation type="submission" date="2021-06" db="EMBL/GenBank/DDBJ databases">
        <authorList>
            <person name="Kallberg Y."/>
            <person name="Tangrot J."/>
            <person name="Rosling A."/>
        </authorList>
    </citation>
    <scope>NUCLEOTIDE SEQUENCE</scope>
    <source>
        <strain evidence="1">FL966</strain>
    </source>
</reference>
<proteinExistence type="predicted"/>
<dbReference type="EMBL" id="CAJVQA010043201">
    <property type="protein sequence ID" value="CAG8815567.1"/>
    <property type="molecule type" value="Genomic_DNA"/>
</dbReference>
<accession>A0A9N9K7G6</accession>
<feature type="non-terminal residue" evidence="1">
    <location>
        <position position="1"/>
    </location>
</feature>
<organism evidence="1 2">
    <name type="scientific">Cetraspora pellucida</name>
    <dbReference type="NCBI Taxonomy" id="1433469"/>
    <lineage>
        <taxon>Eukaryota</taxon>
        <taxon>Fungi</taxon>
        <taxon>Fungi incertae sedis</taxon>
        <taxon>Mucoromycota</taxon>
        <taxon>Glomeromycotina</taxon>
        <taxon>Glomeromycetes</taxon>
        <taxon>Diversisporales</taxon>
        <taxon>Gigasporaceae</taxon>
        <taxon>Cetraspora</taxon>
    </lineage>
</organism>
<evidence type="ECO:0000313" key="1">
    <source>
        <dbReference type="EMBL" id="CAG8815567.1"/>
    </source>
</evidence>
<name>A0A9N9K7G6_9GLOM</name>
<dbReference type="AlphaFoldDB" id="A0A9N9K7G6"/>
<dbReference type="Proteomes" id="UP000789759">
    <property type="component" value="Unassembled WGS sequence"/>
</dbReference>
<comment type="caution">
    <text evidence="1">The sequence shown here is derived from an EMBL/GenBank/DDBJ whole genome shotgun (WGS) entry which is preliminary data.</text>
</comment>